<dbReference type="InterPro" id="IPR029052">
    <property type="entry name" value="Metallo-depent_PP-like"/>
</dbReference>
<dbReference type="PANTHER" id="PTHR31302">
    <property type="entry name" value="TRANSMEMBRANE PROTEIN WITH METALLOPHOSPHOESTERASE DOMAIN-RELATED"/>
    <property type="match status" value="1"/>
</dbReference>
<dbReference type="EMBL" id="CP048617">
    <property type="protein sequence ID" value="QIB26821.1"/>
    <property type="molecule type" value="Genomic_DNA"/>
</dbReference>
<protein>
    <submittedName>
        <fullName evidence="2">Serine/threonine protein phosphatase</fullName>
    </submittedName>
</protein>
<dbReference type="SUPFAM" id="SSF56300">
    <property type="entry name" value="Metallo-dependent phosphatases"/>
    <property type="match status" value="1"/>
</dbReference>
<dbReference type="InterPro" id="IPR004843">
    <property type="entry name" value="Calcineurin-like_PHP"/>
</dbReference>
<evidence type="ECO:0000313" key="2">
    <source>
        <dbReference type="EMBL" id="QIB26821.1"/>
    </source>
</evidence>
<gene>
    <name evidence="2" type="ORF">G3A45_05600</name>
</gene>
<dbReference type="AlphaFoldDB" id="A0A6P1YC98"/>
<dbReference type="Proteomes" id="UP000464452">
    <property type="component" value="Chromosome"/>
</dbReference>
<organism evidence="2 3">
    <name type="scientific">Caloranaerobacter azorensis</name>
    <dbReference type="NCBI Taxonomy" id="116090"/>
    <lineage>
        <taxon>Bacteria</taxon>
        <taxon>Bacillati</taxon>
        <taxon>Bacillota</taxon>
        <taxon>Tissierellia</taxon>
        <taxon>Tissierellales</taxon>
        <taxon>Thermohalobacteraceae</taxon>
        <taxon>Caloranaerobacter</taxon>
    </lineage>
</organism>
<proteinExistence type="predicted"/>
<dbReference type="PANTHER" id="PTHR31302:SF22">
    <property type="entry name" value="PHOSPHOESTERASE"/>
    <property type="match status" value="1"/>
</dbReference>
<dbReference type="Pfam" id="PF00149">
    <property type="entry name" value="Metallophos"/>
    <property type="match status" value="1"/>
</dbReference>
<name>A0A6P1YC98_9FIRM</name>
<feature type="domain" description="Calcineurin-like phosphoesterase" evidence="1">
    <location>
        <begin position="1"/>
        <end position="196"/>
    </location>
</feature>
<dbReference type="InterPro" id="IPR051158">
    <property type="entry name" value="Metallophosphoesterase_sf"/>
</dbReference>
<evidence type="ECO:0000259" key="1">
    <source>
        <dbReference type="Pfam" id="PF00149"/>
    </source>
</evidence>
<dbReference type="Gene3D" id="3.60.21.10">
    <property type="match status" value="1"/>
</dbReference>
<dbReference type="RefSeq" id="WP_163234789.1">
    <property type="nucleotide sequence ID" value="NZ_CP048617.1"/>
</dbReference>
<dbReference type="GO" id="GO:0016787">
    <property type="term" value="F:hydrolase activity"/>
    <property type="evidence" value="ECO:0007669"/>
    <property type="project" value="InterPro"/>
</dbReference>
<evidence type="ECO:0000313" key="3">
    <source>
        <dbReference type="Proteomes" id="UP000464452"/>
    </source>
</evidence>
<dbReference type="PIRSF" id="PIRSF033094">
    <property type="entry name" value="Pesterase_CT488"/>
    <property type="match status" value="1"/>
</dbReference>
<sequence length="228" mass="26669">MSIYGISDLHLDFSGEKPMDIFGDNWLDHEVKIFENWKRIIKEEDLVLVSGDVSWAMKLEDAYIDLLKIDRLPGIKVITKGNHDYWWSTKSKLKGLKFNTIHFLQNDYFLYKNIGICGTRGWISRDSDEFKEKDEKIFNRELNRLKLSLESIKEDVKEVIVMLHYPPFNIDGTPNEFVEIMNKYNVSTCVYGHLHGEGHKFAVEGKIDGIKFYCISCDFIDFSPKKLL</sequence>
<accession>A0A6P1YC98</accession>
<dbReference type="InterPro" id="IPR014578">
    <property type="entry name" value="Pesterase_CT488"/>
</dbReference>
<reference evidence="2 3" key="1">
    <citation type="submission" date="2020-02" db="EMBL/GenBank/DDBJ databases">
        <title>Thermophilic hydrogen producing bacteria, Caloranaerobacter azorensis.</title>
        <authorList>
            <person name="Baek K."/>
        </authorList>
    </citation>
    <scope>NUCLEOTIDE SEQUENCE [LARGE SCALE GENOMIC DNA]</scope>
    <source>
        <strain evidence="2 3">T3-1</strain>
    </source>
</reference>
<dbReference type="KEGG" id="cazo:G3A45_05600"/>